<proteinExistence type="predicted"/>
<gene>
    <name evidence="1" type="ORF">EVAR_28522_1</name>
</gene>
<dbReference type="AlphaFoldDB" id="A0A4C1WS83"/>
<comment type="caution">
    <text evidence="1">The sequence shown here is derived from an EMBL/GenBank/DDBJ whole genome shotgun (WGS) entry which is preliminary data.</text>
</comment>
<evidence type="ECO:0000313" key="2">
    <source>
        <dbReference type="Proteomes" id="UP000299102"/>
    </source>
</evidence>
<sequence>MKDENMNSSNKVFRIASNKFLDRKLQARFDVAYVADGAVSSTAFDVGLVPFEALWPRYRKTSLRAFVYGLRMHLQKLHSARQLGLPVGWAPATGYLTTYGSLDTAWV</sequence>
<dbReference type="Proteomes" id="UP000299102">
    <property type="component" value="Unassembled WGS sequence"/>
</dbReference>
<dbReference type="EMBL" id="BGZK01000617">
    <property type="protein sequence ID" value="GBP53179.1"/>
    <property type="molecule type" value="Genomic_DNA"/>
</dbReference>
<reference evidence="1 2" key="1">
    <citation type="journal article" date="2019" name="Commun. Biol.">
        <title>The bagworm genome reveals a unique fibroin gene that provides high tensile strength.</title>
        <authorList>
            <person name="Kono N."/>
            <person name="Nakamura H."/>
            <person name="Ohtoshi R."/>
            <person name="Tomita M."/>
            <person name="Numata K."/>
            <person name="Arakawa K."/>
        </authorList>
    </citation>
    <scope>NUCLEOTIDE SEQUENCE [LARGE SCALE GENOMIC DNA]</scope>
</reference>
<protein>
    <submittedName>
        <fullName evidence="1">Uncharacterized protein</fullName>
    </submittedName>
</protein>
<keyword evidence="2" id="KW-1185">Reference proteome</keyword>
<organism evidence="1 2">
    <name type="scientific">Eumeta variegata</name>
    <name type="common">Bagworm moth</name>
    <name type="synonym">Eumeta japonica</name>
    <dbReference type="NCBI Taxonomy" id="151549"/>
    <lineage>
        <taxon>Eukaryota</taxon>
        <taxon>Metazoa</taxon>
        <taxon>Ecdysozoa</taxon>
        <taxon>Arthropoda</taxon>
        <taxon>Hexapoda</taxon>
        <taxon>Insecta</taxon>
        <taxon>Pterygota</taxon>
        <taxon>Neoptera</taxon>
        <taxon>Endopterygota</taxon>
        <taxon>Lepidoptera</taxon>
        <taxon>Glossata</taxon>
        <taxon>Ditrysia</taxon>
        <taxon>Tineoidea</taxon>
        <taxon>Psychidae</taxon>
        <taxon>Oiketicinae</taxon>
        <taxon>Eumeta</taxon>
    </lineage>
</organism>
<evidence type="ECO:0000313" key="1">
    <source>
        <dbReference type="EMBL" id="GBP53179.1"/>
    </source>
</evidence>
<name>A0A4C1WS83_EUMVA</name>
<accession>A0A4C1WS83</accession>